<proteinExistence type="predicted"/>
<evidence type="ECO:0000313" key="3">
    <source>
        <dbReference type="Proteomes" id="UP000324222"/>
    </source>
</evidence>
<name>A0A5B7EMX6_PORTR</name>
<sequence length="20" mass="1973">MPPSPSPSSFSGKSHSAVSV</sequence>
<evidence type="ECO:0000313" key="2">
    <source>
        <dbReference type="EMBL" id="MPC34556.1"/>
    </source>
</evidence>
<organism evidence="2 3">
    <name type="scientific">Portunus trituberculatus</name>
    <name type="common">Swimming crab</name>
    <name type="synonym">Neptunus trituberculatus</name>
    <dbReference type="NCBI Taxonomy" id="210409"/>
    <lineage>
        <taxon>Eukaryota</taxon>
        <taxon>Metazoa</taxon>
        <taxon>Ecdysozoa</taxon>
        <taxon>Arthropoda</taxon>
        <taxon>Crustacea</taxon>
        <taxon>Multicrustacea</taxon>
        <taxon>Malacostraca</taxon>
        <taxon>Eumalacostraca</taxon>
        <taxon>Eucarida</taxon>
        <taxon>Decapoda</taxon>
        <taxon>Pleocyemata</taxon>
        <taxon>Brachyura</taxon>
        <taxon>Eubrachyura</taxon>
        <taxon>Portunoidea</taxon>
        <taxon>Portunidae</taxon>
        <taxon>Portuninae</taxon>
        <taxon>Portunus</taxon>
    </lineage>
</organism>
<feature type="region of interest" description="Disordered" evidence="1">
    <location>
        <begin position="1"/>
        <end position="20"/>
    </location>
</feature>
<comment type="caution">
    <text evidence="2">The sequence shown here is derived from an EMBL/GenBank/DDBJ whole genome shotgun (WGS) entry which is preliminary data.</text>
</comment>
<keyword evidence="3" id="KW-1185">Reference proteome</keyword>
<accession>A0A5B7EMX6</accession>
<dbReference type="AlphaFoldDB" id="A0A5B7EMX6"/>
<dbReference type="Proteomes" id="UP000324222">
    <property type="component" value="Unassembled WGS sequence"/>
</dbReference>
<reference evidence="2 3" key="1">
    <citation type="submission" date="2019-05" db="EMBL/GenBank/DDBJ databases">
        <title>Another draft genome of Portunus trituberculatus and its Hox gene families provides insights of decapod evolution.</title>
        <authorList>
            <person name="Jeong J.-H."/>
            <person name="Song I."/>
            <person name="Kim S."/>
            <person name="Choi T."/>
            <person name="Kim D."/>
            <person name="Ryu S."/>
            <person name="Kim W."/>
        </authorList>
    </citation>
    <scope>NUCLEOTIDE SEQUENCE [LARGE SCALE GENOMIC DNA]</scope>
    <source>
        <tissue evidence="2">Muscle</tissue>
    </source>
</reference>
<protein>
    <submittedName>
        <fullName evidence="2">Uncharacterized protein</fullName>
    </submittedName>
</protein>
<evidence type="ECO:0000256" key="1">
    <source>
        <dbReference type="SAM" id="MobiDB-lite"/>
    </source>
</evidence>
<feature type="compositionally biased region" description="Low complexity" evidence="1">
    <location>
        <begin position="7"/>
        <end position="20"/>
    </location>
</feature>
<dbReference type="EMBL" id="VSRR010003080">
    <property type="protein sequence ID" value="MPC34556.1"/>
    <property type="molecule type" value="Genomic_DNA"/>
</dbReference>
<gene>
    <name evidence="2" type="ORF">E2C01_027948</name>
</gene>